<dbReference type="PANTHER" id="PTHR30121:SF6">
    <property type="entry name" value="SLR6007 PROTEIN"/>
    <property type="match status" value="1"/>
</dbReference>
<evidence type="ECO:0000313" key="2">
    <source>
        <dbReference type="EMBL" id="GAA1668840.1"/>
    </source>
</evidence>
<feature type="compositionally biased region" description="Polar residues" evidence="1">
    <location>
        <begin position="947"/>
        <end position="957"/>
    </location>
</feature>
<dbReference type="Gene3D" id="3.40.50.300">
    <property type="entry name" value="P-loop containing nucleotide triphosphate hydrolases"/>
    <property type="match status" value="2"/>
</dbReference>
<comment type="caution">
    <text evidence="2">The sequence shown here is derived from an EMBL/GenBank/DDBJ whole genome shotgun (WGS) entry which is preliminary data.</text>
</comment>
<sequence>MTAYLLLIILIGAFLYVGVRRWERTNAARNIPTLPERLAVRYFDDQILLTDTEAWTYLRLPTVSVEFRTADEWDRLISSYAHGMAGLQDCQIHLKTVFREYNIADWAERLDNRTTIGSPGWRNLLVAQQQHLWSEQFLRKEVYLGVRLGTRVTETTGMIRSLLTSLSKFVSFSAELLVGEDDVVDQKEIDRWQGSARPIHRVLAGSAFGAVPATAAEVAWLFQHQMHPAMPAPSVSHKSAKPWGRGEVQHLAEGFIDNAESPYYLKITQPNWDFVKQHEAHAQNSNTTTPQRFFDSYVATLCVSRIPREMDTWDGNPWIHHAEDPSLGFPVEFSARWEIHPPRKAKKDVEKQIQKVAGQRRHIQEAGAEVPTGVQDAFADGRQLDVDVERQRKYIVYGAGRLMVSAEDPDELTRRCEVLIEHYRNIGIDVAWTPNDQLRLFTEQFPGDKTRLRVRAYRQVQELEAIAAGLFTASNSLGDGEGPYIGRTTGRSQEIVHFDPLFAPRNNKPPGIAIVGAPGGGKTFTTLTIAYQTASRGITTVLLDPKGDAKGLATLGGLGDVRILELGSRMAGLLDPFSLAESREEGTLLAMETMRLLLGGEMTAERENAIVSAIRQVAVLPYPNLRKVVELLLKGGVETMNDSRSAYTDQMISVAKSAGNLLEVISELPLGNLCFSSARSDVKIARDRLTIITLAGLSLPSASTPQDRYTYAQRLSVTLLYLVTHYTRTLIVDPLFTGPKALVIDEAWALTQTTQGAQLIAEVSRLGRSRNTALALVSQNAKDLLAEDVRNCLTTMFVFRSEDAEEITADLELLRISDNPEHRQAVATLPTGRNSECIMRDIRGHVGTMRIDMSYLPEVTVAFDSTPDDGTGRVQSSARRIVTDVTGRVLGVVDTEAEAEALRARIEAETGAPVTIKPDESAVPSGAPSLTKPDTGPHDGPAAQQYEDGSTATSSNLAGARYVGGPPLGQ</sequence>
<reference evidence="2 3" key="1">
    <citation type="journal article" date="2019" name="Int. J. Syst. Evol. Microbiol.">
        <title>The Global Catalogue of Microorganisms (GCM) 10K type strain sequencing project: providing services to taxonomists for standard genome sequencing and annotation.</title>
        <authorList>
            <consortium name="The Broad Institute Genomics Platform"/>
            <consortium name="The Broad Institute Genome Sequencing Center for Infectious Disease"/>
            <person name="Wu L."/>
            <person name="Ma J."/>
        </authorList>
    </citation>
    <scope>NUCLEOTIDE SEQUENCE [LARGE SCALE GENOMIC DNA]</scope>
    <source>
        <strain evidence="2 3">JCM 14718</strain>
    </source>
</reference>
<name>A0ABN2GC36_9ACTN</name>
<dbReference type="PANTHER" id="PTHR30121">
    <property type="entry name" value="UNCHARACTERIZED PROTEIN YJGR-RELATED"/>
    <property type="match status" value="1"/>
</dbReference>
<dbReference type="Pfam" id="PF12846">
    <property type="entry name" value="AAA_10"/>
    <property type="match status" value="1"/>
</dbReference>
<evidence type="ECO:0000256" key="1">
    <source>
        <dbReference type="SAM" id="MobiDB-lite"/>
    </source>
</evidence>
<organism evidence="2 3">
    <name type="scientific">Fodinicola feengrottensis</name>
    <dbReference type="NCBI Taxonomy" id="435914"/>
    <lineage>
        <taxon>Bacteria</taxon>
        <taxon>Bacillati</taxon>
        <taxon>Actinomycetota</taxon>
        <taxon>Actinomycetes</taxon>
        <taxon>Mycobacteriales</taxon>
        <taxon>Fodinicola</taxon>
    </lineage>
</organism>
<dbReference type="InterPro" id="IPR027417">
    <property type="entry name" value="P-loop_NTPase"/>
</dbReference>
<dbReference type="RefSeq" id="WP_344308812.1">
    <property type="nucleotide sequence ID" value="NZ_BAAANY010000007.1"/>
</dbReference>
<accession>A0ABN2GC36</accession>
<feature type="region of interest" description="Disordered" evidence="1">
    <location>
        <begin position="912"/>
        <end position="970"/>
    </location>
</feature>
<evidence type="ECO:0000313" key="3">
    <source>
        <dbReference type="Proteomes" id="UP001500618"/>
    </source>
</evidence>
<evidence type="ECO:0008006" key="4">
    <source>
        <dbReference type="Google" id="ProtNLM"/>
    </source>
</evidence>
<keyword evidence="3" id="KW-1185">Reference proteome</keyword>
<protein>
    <recommendedName>
        <fullName evidence="4">ATPase</fullName>
    </recommendedName>
</protein>
<dbReference type="Proteomes" id="UP001500618">
    <property type="component" value="Unassembled WGS sequence"/>
</dbReference>
<proteinExistence type="predicted"/>
<dbReference type="InterPro" id="IPR051162">
    <property type="entry name" value="T4SS_component"/>
</dbReference>
<dbReference type="SUPFAM" id="SSF52540">
    <property type="entry name" value="P-loop containing nucleoside triphosphate hydrolases"/>
    <property type="match status" value="1"/>
</dbReference>
<gene>
    <name evidence="2" type="ORF">GCM10009765_17880</name>
</gene>
<dbReference type="EMBL" id="BAAANY010000007">
    <property type="protein sequence ID" value="GAA1668840.1"/>
    <property type="molecule type" value="Genomic_DNA"/>
</dbReference>